<gene>
    <name evidence="2" type="ORF">SAMN04487963_1297</name>
</gene>
<sequence length="94" mass="11015">MFLDMREESRTVECPCCGYICLKSGEYGEICQICYWEYDEEVEFRGTNPSVLNHGLTLIEARNNFDQFGACEERLVQYCLPPEARKEYKHVSET</sequence>
<dbReference type="Proteomes" id="UP000198519">
    <property type="component" value="Unassembled WGS sequence"/>
</dbReference>
<evidence type="ECO:0000313" key="2">
    <source>
        <dbReference type="EMBL" id="SFM13248.1"/>
    </source>
</evidence>
<dbReference type="InterPro" id="IPR025983">
    <property type="entry name" value="Cys_rich_CPCC"/>
</dbReference>
<keyword evidence="3" id="KW-1185">Reference proteome</keyword>
<organism evidence="2 3">
    <name type="scientific">Marinobacter zhejiangensis</name>
    <dbReference type="NCBI Taxonomy" id="488535"/>
    <lineage>
        <taxon>Bacteria</taxon>
        <taxon>Pseudomonadati</taxon>
        <taxon>Pseudomonadota</taxon>
        <taxon>Gammaproteobacteria</taxon>
        <taxon>Pseudomonadales</taxon>
        <taxon>Marinobacteraceae</taxon>
        <taxon>Marinobacter</taxon>
    </lineage>
</organism>
<protein>
    <submittedName>
        <fullName evidence="2">Cysteine-rich CPCC</fullName>
    </submittedName>
</protein>
<dbReference type="STRING" id="488535.SAMN04487963_1297"/>
<feature type="domain" description="Cysteine-rich CPCC" evidence="1">
    <location>
        <begin position="13"/>
        <end position="84"/>
    </location>
</feature>
<evidence type="ECO:0000313" key="3">
    <source>
        <dbReference type="Proteomes" id="UP000198519"/>
    </source>
</evidence>
<evidence type="ECO:0000259" key="1">
    <source>
        <dbReference type="Pfam" id="PF14206"/>
    </source>
</evidence>
<proteinExistence type="predicted"/>
<dbReference type="AlphaFoldDB" id="A0A1I4NCM8"/>
<reference evidence="3" key="1">
    <citation type="submission" date="2016-10" db="EMBL/GenBank/DDBJ databases">
        <authorList>
            <person name="Varghese N."/>
            <person name="Submissions S."/>
        </authorList>
    </citation>
    <scope>NUCLEOTIDE SEQUENCE [LARGE SCALE GENOMIC DNA]</scope>
    <source>
        <strain evidence="3">CGMCC 1.7061</strain>
    </source>
</reference>
<dbReference type="Pfam" id="PF14206">
    <property type="entry name" value="Cys_rich_CPCC"/>
    <property type="match status" value="1"/>
</dbReference>
<name>A0A1I4NCM8_9GAMM</name>
<dbReference type="EMBL" id="FOUE01000002">
    <property type="protein sequence ID" value="SFM13248.1"/>
    <property type="molecule type" value="Genomic_DNA"/>
</dbReference>
<accession>A0A1I4NCM8</accession>